<dbReference type="InterPro" id="IPR034660">
    <property type="entry name" value="DinB/YfiT-like"/>
</dbReference>
<dbReference type="OrthoDB" id="5347938at2"/>
<organism evidence="1 2">
    <name type="scientific">Yoonia maritima</name>
    <dbReference type="NCBI Taxonomy" id="1435347"/>
    <lineage>
        <taxon>Bacteria</taxon>
        <taxon>Pseudomonadati</taxon>
        <taxon>Pseudomonadota</taxon>
        <taxon>Alphaproteobacteria</taxon>
        <taxon>Rhodobacterales</taxon>
        <taxon>Paracoccaceae</taxon>
        <taxon>Yoonia</taxon>
    </lineage>
</organism>
<dbReference type="Gene3D" id="1.20.120.450">
    <property type="entry name" value="dinb family like domain"/>
    <property type="match status" value="1"/>
</dbReference>
<proteinExistence type="predicted"/>
<dbReference type="InterPro" id="IPR012550">
    <property type="entry name" value="DUF1706"/>
</dbReference>
<gene>
    <name evidence="1" type="ORF">CLV80_10384</name>
</gene>
<evidence type="ECO:0000313" key="1">
    <source>
        <dbReference type="EMBL" id="PRY78760.1"/>
    </source>
</evidence>
<keyword evidence="2" id="KW-1185">Reference proteome</keyword>
<comment type="caution">
    <text evidence="1">The sequence shown here is derived from an EMBL/GenBank/DDBJ whole genome shotgun (WGS) entry which is preliminary data.</text>
</comment>
<dbReference type="PANTHER" id="PTHR40658">
    <property type="match status" value="1"/>
</dbReference>
<dbReference type="Pfam" id="PF08020">
    <property type="entry name" value="DUF1706"/>
    <property type="match status" value="1"/>
</dbReference>
<sequence>MKRCPKKTALHKGDEDTSIKDVIARRADWIDLFLGWYSDGLAGKTVYFPAEGYKWNDLKRYNADLRAWQNDLDWSGAVALLQARYDKLTAFIEGCSENELYGGPMKGANNKWTPGRWAEAAGPSHFRSASKYLRAALKKAKDSDG</sequence>
<dbReference type="RefSeq" id="WP_106355534.1">
    <property type="nucleotide sequence ID" value="NZ_PVTP01000003.1"/>
</dbReference>
<evidence type="ECO:0000313" key="2">
    <source>
        <dbReference type="Proteomes" id="UP000238007"/>
    </source>
</evidence>
<reference evidence="1 2" key="1">
    <citation type="submission" date="2018-03" db="EMBL/GenBank/DDBJ databases">
        <title>Genomic Encyclopedia of Archaeal and Bacterial Type Strains, Phase II (KMG-II): from individual species to whole genera.</title>
        <authorList>
            <person name="Goeker M."/>
        </authorList>
    </citation>
    <scope>NUCLEOTIDE SEQUENCE [LARGE SCALE GENOMIC DNA]</scope>
    <source>
        <strain evidence="1 2">DSM 101533</strain>
    </source>
</reference>
<dbReference type="AlphaFoldDB" id="A0A2T0W1B6"/>
<dbReference type="EMBL" id="PVTP01000003">
    <property type="protein sequence ID" value="PRY78760.1"/>
    <property type="molecule type" value="Genomic_DNA"/>
</dbReference>
<dbReference type="PANTHER" id="PTHR40658:SF4">
    <property type="entry name" value="HYPOTHETICAL CYTOSOLIC PROTEIN"/>
    <property type="match status" value="1"/>
</dbReference>
<dbReference type="Proteomes" id="UP000238007">
    <property type="component" value="Unassembled WGS sequence"/>
</dbReference>
<accession>A0A2T0W1B6</accession>
<protein>
    <submittedName>
        <fullName evidence="1">Uncharacterized protein</fullName>
    </submittedName>
</protein>
<name>A0A2T0W1B6_9RHOB</name>